<dbReference type="Proteomes" id="UP001629156">
    <property type="component" value="Unassembled WGS sequence"/>
</dbReference>
<dbReference type="PANTHER" id="PTHR23248">
    <property type="entry name" value="PHOSPHOLIPID SCRAMBLASE-RELATED"/>
    <property type="match status" value="1"/>
</dbReference>
<proteinExistence type="predicted"/>
<name>A0ABW8YTK1_9FLAO</name>
<evidence type="ECO:0000313" key="2">
    <source>
        <dbReference type="Proteomes" id="UP001629156"/>
    </source>
</evidence>
<keyword evidence="2" id="KW-1185">Reference proteome</keyword>
<dbReference type="InterPro" id="IPR025659">
    <property type="entry name" value="Tubby-like_C"/>
</dbReference>
<protein>
    <submittedName>
        <fullName evidence="1">Phospholipid scramblase-related protein</fullName>
    </submittedName>
</protein>
<dbReference type="EMBL" id="JBELPZ010000002">
    <property type="protein sequence ID" value="MFL9843519.1"/>
    <property type="molecule type" value="Genomic_DNA"/>
</dbReference>
<dbReference type="InterPro" id="IPR038595">
    <property type="entry name" value="LOR_sf"/>
</dbReference>
<dbReference type="Pfam" id="PF03803">
    <property type="entry name" value="Scramblase"/>
    <property type="match status" value="1"/>
</dbReference>
<sequence length="196" mass="22111">MESNFFDSDSFFIDEKVNMFKFENEYKVYNDKGQLTGAVKQKLTTGQKLLRLALNKNMLPFLLEIQNADGKVEASISRGWTFFMSKITVKDGHGQTVGFIKQKFKLLKPTFKILDASEVLVAEIKGDWKAWNFQIIDSKGAQIGAVSKKWAGAAKEFFTSADKYNVTINPEYADKKNKIAILSGAITIDMVLKESK</sequence>
<reference evidence="1 2" key="1">
    <citation type="submission" date="2024-06" db="EMBL/GenBank/DDBJ databases">
        <authorList>
            <person name="Kaempfer P."/>
            <person name="Viver T."/>
        </authorList>
    </citation>
    <scope>NUCLEOTIDE SEQUENCE [LARGE SCALE GENOMIC DNA]</scope>
    <source>
        <strain evidence="1 2">ST-119</strain>
    </source>
</reference>
<dbReference type="RefSeq" id="WP_408083773.1">
    <property type="nucleotide sequence ID" value="NZ_JBELPZ010000002.1"/>
</dbReference>
<dbReference type="Gene3D" id="2.40.160.200">
    <property type="entry name" value="LURP1-related"/>
    <property type="match status" value="1"/>
</dbReference>
<accession>A0ABW8YTK1</accession>
<dbReference type="InterPro" id="IPR005552">
    <property type="entry name" value="Scramblase"/>
</dbReference>
<organism evidence="1 2">
    <name type="scientific">Flavobacterium rhizosphaerae</name>
    <dbReference type="NCBI Taxonomy" id="3163298"/>
    <lineage>
        <taxon>Bacteria</taxon>
        <taxon>Pseudomonadati</taxon>
        <taxon>Bacteroidota</taxon>
        <taxon>Flavobacteriia</taxon>
        <taxon>Flavobacteriales</taxon>
        <taxon>Flavobacteriaceae</taxon>
        <taxon>Flavobacterium</taxon>
    </lineage>
</organism>
<comment type="caution">
    <text evidence="1">The sequence shown here is derived from an EMBL/GenBank/DDBJ whole genome shotgun (WGS) entry which is preliminary data.</text>
</comment>
<dbReference type="PANTHER" id="PTHR23248:SF9">
    <property type="entry name" value="PHOSPHOLIPID SCRAMBLASE"/>
    <property type="match status" value="1"/>
</dbReference>
<dbReference type="SUPFAM" id="SSF54518">
    <property type="entry name" value="Tubby C-terminal domain-like"/>
    <property type="match status" value="1"/>
</dbReference>
<gene>
    <name evidence="1" type="ORF">ABS766_03705</name>
</gene>
<evidence type="ECO:0000313" key="1">
    <source>
        <dbReference type="EMBL" id="MFL9843519.1"/>
    </source>
</evidence>